<keyword evidence="5 12" id="KW-0067">ATP-binding</keyword>
<dbReference type="Gene3D" id="3.40.50.300">
    <property type="entry name" value="P-loop containing nucleotide triphosphate hydrolases"/>
    <property type="match status" value="2"/>
</dbReference>
<evidence type="ECO:0000256" key="12">
    <source>
        <dbReference type="PROSITE-ProRule" id="PRU00560"/>
    </source>
</evidence>
<feature type="domain" description="UvrD-like helicase ATP-binding" evidence="14">
    <location>
        <begin position="7"/>
        <end position="292"/>
    </location>
</feature>
<dbReference type="SUPFAM" id="SSF52540">
    <property type="entry name" value="P-loop containing nucleoside triphosphate hydrolases"/>
    <property type="match status" value="1"/>
</dbReference>
<dbReference type="PROSITE" id="PS51217">
    <property type="entry name" value="UVRD_HELICASE_CTER"/>
    <property type="match status" value="1"/>
</dbReference>
<dbReference type="Proteomes" id="UP000261174">
    <property type="component" value="Unassembled WGS sequence"/>
</dbReference>
<evidence type="ECO:0000256" key="3">
    <source>
        <dbReference type="ARBA" id="ARBA00022801"/>
    </source>
</evidence>
<evidence type="ECO:0000313" key="16">
    <source>
        <dbReference type="EMBL" id="RFM35789.1"/>
    </source>
</evidence>
<dbReference type="InterPro" id="IPR027417">
    <property type="entry name" value="P-loop_NTPase"/>
</dbReference>
<evidence type="ECO:0000259" key="15">
    <source>
        <dbReference type="PROSITE" id="PS51217"/>
    </source>
</evidence>
<keyword evidence="6" id="KW-0238">DNA-binding</keyword>
<evidence type="ECO:0000256" key="4">
    <source>
        <dbReference type="ARBA" id="ARBA00022806"/>
    </source>
</evidence>
<dbReference type="InterPro" id="IPR013986">
    <property type="entry name" value="DExx_box_DNA_helicase_dom_sf"/>
</dbReference>
<dbReference type="GO" id="GO:0005524">
    <property type="term" value="F:ATP binding"/>
    <property type="evidence" value="ECO:0007669"/>
    <property type="project" value="UniProtKB-UniRule"/>
</dbReference>
<dbReference type="GO" id="GO:0033202">
    <property type="term" value="C:DNA helicase complex"/>
    <property type="evidence" value="ECO:0007669"/>
    <property type="project" value="TreeGrafter"/>
</dbReference>
<dbReference type="PANTHER" id="PTHR11070:SF2">
    <property type="entry name" value="ATP-DEPENDENT DNA HELICASE SRS2"/>
    <property type="match status" value="1"/>
</dbReference>
<dbReference type="InterPro" id="IPR014016">
    <property type="entry name" value="UvrD-like_ATP-bd"/>
</dbReference>
<evidence type="ECO:0000256" key="8">
    <source>
        <dbReference type="ARBA" id="ARBA00034617"/>
    </source>
</evidence>
<comment type="catalytic activity">
    <reaction evidence="8">
        <text>Couples ATP hydrolysis with the unwinding of duplex DNA by translocating in the 3'-5' direction.</text>
        <dbReference type="EC" id="5.6.2.4"/>
    </reaction>
</comment>
<reference evidence="16 17" key="1">
    <citation type="submission" date="2018-08" db="EMBL/GenBank/DDBJ databases">
        <title>Chitinophaga sp. K20C18050901, a novel bacterium isolated from forest soil.</title>
        <authorList>
            <person name="Wang C."/>
        </authorList>
    </citation>
    <scope>NUCLEOTIDE SEQUENCE [LARGE SCALE GENOMIC DNA]</scope>
    <source>
        <strain evidence="16 17">K20C18050901</strain>
    </source>
</reference>
<feature type="compositionally biased region" description="Gly residues" evidence="13">
    <location>
        <begin position="669"/>
        <end position="681"/>
    </location>
</feature>
<organism evidence="16 17">
    <name type="scientific">Chitinophaga silvisoli</name>
    <dbReference type="NCBI Taxonomy" id="2291814"/>
    <lineage>
        <taxon>Bacteria</taxon>
        <taxon>Pseudomonadati</taxon>
        <taxon>Bacteroidota</taxon>
        <taxon>Chitinophagia</taxon>
        <taxon>Chitinophagales</taxon>
        <taxon>Chitinophagaceae</taxon>
        <taxon>Chitinophaga</taxon>
    </lineage>
</organism>
<comment type="similarity">
    <text evidence="1">Belongs to the helicase family. UvrD subfamily.</text>
</comment>
<sequence length="784" mass="88799">MKANYLDELNERQREAVEHIKGPLMIVAGAGSGKTKVLTTRIAHLLRNGVDAFNILSLTFTNKAAKEMKERVEKILGGTEARNLYIGTFHSVFARLLRAEAHRLGYPNDFTIYDSDDAKSVLKTIINEQNLDDKHYKPNMVYNRISSAKNSLVGPEEYQHDYAIQQEDMRANRPMTGKLYEMYAKRCFKNGAMDFDDLLFKMYQLLKNFPEVLHKYQHKFKYIMIDEYQDTNPAQYEIIKLLGAAHENICVVGDDAQSIYSFRGATIQNILQFEKDYNDAKVVKLEQNYRSTKSILQVANDVIANNKGQIEKNLWTDNPGGEKIKLVRTMTDNEEGKFVAETIAEQKLRNHYANRDFAILYRTNAQSRAFEENLRRKAIPYRIYGGISFYQRKEIKDFVAYLRIVMNPSDEESLKRIINYPIRGIGKTTVEKVVIYANEHNITFWNVLERAQEFGFKGGTLEAIENFVTMIRSFQAMLGKHNAYDIAVQVGKSTNIVKELFNDKTTEGLARYENIQELLNSVKEFTETPTEDGELLEKSLGTYLQQITLLTDADKGNDEDSDVVKLMTIHAAKGLEFPVVFSVGLEENLFPSSLSINSREELEEERRLFYVVITRAKARLFLTYANSRYRFGQLVNNESSRFLEEMPEQYIDRSYAGGGAVGNRSPINNGGGLWGNSGGGNMFDRMQKKTPGSQSSQPVAGPRPAPKPVASAAASTHVPSVGFTPDDPATMEAGMEVEHQKFGFGTILSMEGAPNNRIATVLFPKGGGEKKIMLNYARLMIVKK</sequence>
<feature type="binding site" evidence="12">
    <location>
        <begin position="28"/>
        <end position="35"/>
    </location>
    <ligand>
        <name>ATP</name>
        <dbReference type="ChEBI" id="CHEBI:30616"/>
    </ligand>
</feature>
<dbReference type="RefSeq" id="WP_116853271.1">
    <property type="nucleotide sequence ID" value="NZ_QTJV01000002.1"/>
</dbReference>
<dbReference type="InterPro" id="IPR014017">
    <property type="entry name" value="DNA_helicase_UvrD-like_C"/>
</dbReference>
<dbReference type="EC" id="5.6.2.4" evidence="9"/>
<dbReference type="GO" id="GO:0003677">
    <property type="term" value="F:DNA binding"/>
    <property type="evidence" value="ECO:0007669"/>
    <property type="project" value="UniProtKB-KW"/>
</dbReference>
<dbReference type="PROSITE" id="PS51198">
    <property type="entry name" value="UVRD_HELICASE_ATP_BIND"/>
    <property type="match status" value="1"/>
</dbReference>
<dbReference type="Pfam" id="PF21196">
    <property type="entry name" value="PcrA_UvrD_tudor"/>
    <property type="match status" value="1"/>
</dbReference>
<dbReference type="FunFam" id="1.10.486.10:FF:000003">
    <property type="entry name" value="ATP-dependent DNA helicase"/>
    <property type="match status" value="1"/>
</dbReference>
<dbReference type="Gene3D" id="1.10.10.160">
    <property type="match status" value="1"/>
</dbReference>
<evidence type="ECO:0000259" key="14">
    <source>
        <dbReference type="PROSITE" id="PS51198"/>
    </source>
</evidence>
<dbReference type="CDD" id="cd17932">
    <property type="entry name" value="DEXQc_UvrD"/>
    <property type="match status" value="1"/>
</dbReference>
<accession>A0A3E1P6G9</accession>
<keyword evidence="4 12" id="KW-0347">Helicase</keyword>
<proteinExistence type="inferred from homology"/>
<gene>
    <name evidence="16" type="ORF">DXN04_10495</name>
</gene>
<dbReference type="GO" id="GO:0016887">
    <property type="term" value="F:ATP hydrolysis activity"/>
    <property type="evidence" value="ECO:0007669"/>
    <property type="project" value="RHEA"/>
</dbReference>
<comment type="catalytic activity">
    <reaction evidence="11">
        <text>ATP + H2O = ADP + phosphate + H(+)</text>
        <dbReference type="Rhea" id="RHEA:13065"/>
        <dbReference type="ChEBI" id="CHEBI:15377"/>
        <dbReference type="ChEBI" id="CHEBI:15378"/>
        <dbReference type="ChEBI" id="CHEBI:30616"/>
        <dbReference type="ChEBI" id="CHEBI:43474"/>
        <dbReference type="ChEBI" id="CHEBI:456216"/>
        <dbReference type="EC" id="5.6.2.4"/>
    </reaction>
</comment>
<evidence type="ECO:0000313" key="17">
    <source>
        <dbReference type="Proteomes" id="UP000261174"/>
    </source>
</evidence>
<feature type="region of interest" description="Disordered" evidence="13">
    <location>
        <begin position="667"/>
        <end position="721"/>
    </location>
</feature>
<evidence type="ECO:0000256" key="10">
    <source>
        <dbReference type="ARBA" id="ARBA00034923"/>
    </source>
</evidence>
<evidence type="ECO:0000256" key="11">
    <source>
        <dbReference type="ARBA" id="ARBA00048988"/>
    </source>
</evidence>
<dbReference type="GO" id="GO:0043138">
    <property type="term" value="F:3'-5' DNA helicase activity"/>
    <property type="evidence" value="ECO:0007669"/>
    <property type="project" value="UniProtKB-EC"/>
</dbReference>
<dbReference type="Pfam" id="PF00580">
    <property type="entry name" value="UvrD-helicase"/>
    <property type="match status" value="1"/>
</dbReference>
<evidence type="ECO:0000256" key="5">
    <source>
        <dbReference type="ARBA" id="ARBA00022840"/>
    </source>
</evidence>
<dbReference type="PANTHER" id="PTHR11070">
    <property type="entry name" value="UVRD / RECB / PCRA DNA HELICASE FAMILY MEMBER"/>
    <property type="match status" value="1"/>
</dbReference>
<evidence type="ECO:0000256" key="1">
    <source>
        <dbReference type="ARBA" id="ARBA00009922"/>
    </source>
</evidence>
<dbReference type="GO" id="GO:0005829">
    <property type="term" value="C:cytosol"/>
    <property type="evidence" value="ECO:0007669"/>
    <property type="project" value="TreeGrafter"/>
</dbReference>
<dbReference type="Gene3D" id="1.10.486.10">
    <property type="entry name" value="PCRA, domain 4"/>
    <property type="match status" value="1"/>
</dbReference>
<dbReference type="InterPro" id="IPR000212">
    <property type="entry name" value="DNA_helicase_UvrD/REP"/>
</dbReference>
<dbReference type="EMBL" id="QTJV01000002">
    <property type="protein sequence ID" value="RFM35789.1"/>
    <property type="molecule type" value="Genomic_DNA"/>
</dbReference>
<protein>
    <recommendedName>
        <fullName evidence="9">DNA 3'-5' helicase</fullName>
        <ecNumber evidence="9">5.6.2.4</ecNumber>
    </recommendedName>
    <alternativeName>
        <fullName evidence="10">DNA 3'-5' helicase II</fullName>
    </alternativeName>
</protein>
<keyword evidence="17" id="KW-1185">Reference proteome</keyword>
<keyword evidence="7" id="KW-0413">Isomerase</keyword>
<comment type="caution">
    <text evidence="16">The sequence shown here is derived from an EMBL/GenBank/DDBJ whole genome shotgun (WGS) entry which is preliminary data.</text>
</comment>
<dbReference type="GO" id="GO:0000725">
    <property type="term" value="P:recombinational repair"/>
    <property type="evidence" value="ECO:0007669"/>
    <property type="project" value="TreeGrafter"/>
</dbReference>
<dbReference type="Pfam" id="PF13361">
    <property type="entry name" value="UvrD_C"/>
    <property type="match status" value="1"/>
</dbReference>
<feature type="domain" description="UvrD-like helicase C-terminal" evidence="15">
    <location>
        <begin position="293"/>
        <end position="574"/>
    </location>
</feature>
<evidence type="ECO:0000256" key="7">
    <source>
        <dbReference type="ARBA" id="ARBA00023235"/>
    </source>
</evidence>
<evidence type="ECO:0000256" key="2">
    <source>
        <dbReference type="ARBA" id="ARBA00022741"/>
    </source>
</evidence>
<name>A0A3E1P6G9_9BACT</name>
<evidence type="ECO:0000256" key="13">
    <source>
        <dbReference type="SAM" id="MobiDB-lite"/>
    </source>
</evidence>
<keyword evidence="2 12" id="KW-0547">Nucleotide-binding</keyword>
<evidence type="ECO:0000256" key="6">
    <source>
        <dbReference type="ARBA" id="ARBA00023125"/>
    </source>
</evidence>
<evidence type="ECO:0000256" key="9">
    <source>
        <dbReference type="ARBA" id="ARBA00034808"/>
    </source>
</evidence>
<dbReference type="OrthoDB" id="9810135at2"/>
<keyword evidence="3 12" id="KW-0378">Hydrolase</keyword>
<dbReference type="AlphaFoldDB" id="A0A3E1P6G9"/>